<dbReference type="InterPro" id="IPR019734">
    <property type="entry name" value="TPR_rpt"/>
</dbReference>
<feature type="chain" id="PRO_5046308499" description="histidine kinase" evidence="8">
    <location>
        <begin position="22"/>
        <end position="555"/>
    </location>
</feature>
<protein>
    <recommendedName>
        <fullName evidence="2">histidine kinase</fullName>
        <ecNumber evidence="2">2.7.13.3</ecNumber>
    </recommendedName>
</protein>
<dbReference type="InterPro" id="IPR011990">
    <property type="entry name" value="TPR-like_helical_dom_sf"/>
</dbReference>
<feature type="repeat" description="TPR" evidence="6">
    <location>
        <begin position="148"/>
        <end position="181"/>
    </location>
</feature>
<keyword evidence="6" id="KW-0802">TPR repeat</keyword>
<feature type="transmembrane region" description="Helical" evidence="7">
    <location>
        <begin position="330"/>
        <end position="350"/>
    </location>
</feature>
<evidence type="ECO:0000256" key="4">
    <source>
        <dbReference type="ARBA" id="ARBA00022777"/>
    </source>
</evidence>
<feature type="signal peptide" evidence="8">
    <location>
        <begin position="1"/>
        <end position="21"/>
    </location>
</feature>
<dbReference type="EC" id="2.7.13.3" evidence="2"/>
<keyword evidence="5" id="KW-0902">Two-component regulatory system</keyword>
<proteinExistence type="predicted"/>
<keyword evidence="7" id="KW-0472">Membrane</keyword>
<dbReference type="InterPro" id="IPR036890">
    <property type="entry name" value="HATPase_C_sf"/>
</dbReference>
<feature type="domain" description="Histidine kinase/HSP90-like ATPase" evidence="9">
    <location>
        <begin position="468"/>
        <end position="529"/>
    </location>
</feature>
<evidence type="ECO:0000256" key="1">
    <source>
        <dbReference type="ARBA" id="ARBA00000085"/>
    </source>
</evidence>
<dbReference type="SUPFAM" id="SSF55874">
    <property type="entry name" value="ATPase domain of HSP90 chaperone/DNA topoisomerase II/histidine kinase"/>
    <property type="match status" value="1"/>
</dbReference>
<evidence type="ECO:0000256" key="5">
    <source>
        <dbReference type="ARBA" id="ARBA00023012"/>
    </source>
</evidence>
<keyword evidence="7" id="KW-1133">Transmembrane helix</keyword>
<dbReference type="PANTHER" id="PTHR24421">
    <property type="entry name" value="NITRATE/NITRITE SENSOR PROTEIN NARX-RELATED"/>
    <property type="match status" value="1"/>
</dbReference>
<dbReference type="InterPro" id="IPR003594">
    <property type="entry name" value="HATPase_dom"/>
</dbReference>
<accession>A0ABS1BJ55</accession>
<keyword evidence="3" id="KW-0808">Transferase</keyword>
<dbReference type="RefSeq" id="WP_200585718.1">
    <property type="nucleotide sequence ID" value="NZ_JAEHFY010000009.1"/>
</dbReference>
<evidence type="ECO:0000256" key="2">
    <source>
        <dbReference type="ARBA" id="ARBA00012438"/>
    </source>
</evidence>
<feature type="repeat" description="TPR" evidence="6">
    <location>
        <begin position="111"/>
        <end position="144"/>
    </location>
</feature>
<gene>
    <name evidence="10" type="ORF">I5M32_08060</name>
</gene>
<organism evidence="10 11">
    <name type="scientific">Pedobacter segetis</name>
    <dbReference type="NCBI Taxonomy" id="2793069"/>
    <lineage>
        <taxon>Bacteria</taxon>
        <taxon>Pseudomonadati</taxon>
        <taxon>Bacteroidota</taxon>
        <taxon>Sphingobacteriia</taxon>
        <taxon>Sphingobacteriales</taxon>
        <taxon>Sphingobacteriaceae</taxon>
        <taxon>Pedobacter</taxon>
    </lineage>
</organism>
<keyword evidence="8" id="KW-0732">Signal</keyword>
<comment type="caution">
    <text evidence="10">The sequence shown here is derived from an EMBL/GenBank/DDBJ whole genome shotgun (WGS) entry which is preliminary data.</text>
</comment>
<dbReference type="Pfam" id="PF13181">
    <property type="entry name" value="TPR_8"/>
    <property type="match status" value="2"/>
</dbReference>
<dbReference type="PANTHER" id="PTHR24421:SF10">
    <property type="entry name" value="NITRATE_NITRITE SENSOR PROTEIN NARQ"/>
    <property type="match status" value="1"/>
</dbReference>
<dbReference type="Proteomes" id="UP000660024">
    <property type="component" value="Unassembled WGS sequence"/>
</dbReference>
<keyword evidence="4" id="KW-0418">Kinase</keyword>
<dbReference type="EMBL" id="JAEHFY010000009">
    <property type="protein sequence ID" value="MBK0382912.1"/>
    <property type="molecule type" value="Genomic_DNA"/>
</dbReference>
<evidence type="ECO:0000256" key="8">
    <source>
        <dbReference type="SAM" id="SignalP"/>
    </source>
</evidence>
<dbReference type="SMART" id="SM00028">
    <property type="entry name" value="TPR"/>
    <property type="match status" value="2"/>
</dbReference>
<evidence type="ECO:0000256" key="3">
    <source>
        <dbReference type="ARBA" id="ARBA00022679"/>
    </source>
</evidence>
<dbReference type="Pfam" id="PF02518">
    <property type="entry name" value="HATPase_c"/>
    <property type="match status" value="1"/>
</dbReference>
<evidence type="ECO:0000313" key="10">
    <source>
        <dbReference type="EMBL" id="MBK0382912.1"/>
    </source>
</evidence>
<reference evidence="10 11" key="1">
    <citation type="submission" date="2020-12" db="EMBL/GenBank/DDBJ databases">
        <title>Bacterial novel species Pedobacter sp. SD-b isolated from soil.</title>
        <authorList>
            <person name="Jung H.-Y."/>
        </authorList>
    </citation>
    <scope>NUCLEOTIDE SEQUENCE [LARGE SCALE GENOMIC DNA]</scope>
    <source>
        <strain evidence="10 11">SD-b</strain>
    </source>
</reference>
<dbReference type="PROSITE" id="PS51257">
    <property type="entry name" value="PROKAR_LIPOPROTEIN"/>
    <property type="match status" value="1"/>
</dbReference>
<comment type="catalytic activity">
    <reaction evidence="1">
        <text>ATP + protein L-histidine = ADP + protein N-phospho-L-histidine.</text>
        <dbReference type="EC" id="2.7.13.3"/>
    </reaction>
</comment>
<evidence type="ECO:0000256" key="6">
    <source>
        <dbReference type="PROSITE-ProRule" id="PRU00339"/>
    </source>
</evidence>
<evidence type="ECO:0000259" key="9">
    <source>
        <dbReference type="Pfam" id="PF02518"/>
    </source>
</evidence>
<sequence length="555" mass="64039">MKLYPFFIFALLLFCSCNYGARNSVSSDENLDYKTAFQFRESGKADSAFYYFNQAKDAFLIKRDSFMAGKCLVNMAMIATAHGDSFGGQELSLDALPYFKTDSLNHRVYLRSNYNNLGISSFQLKEYRKAIEFYQKALYFTDDSSDVLVVKNNIAHAYQQNKEYDKAVEIFETILKPDKDPENYARILSNFAHTKWLQNPRENIVPSLFKALNIRKKQKDLWGQCASYEYLSDYYLSPKPDSALFFSKKMYALASEMNLPDDRLEALKKLVMLSKTDSSKIYFERYQNLDDSLQTARSRAKNQFALIRYETEKHKADNLKLQKENSDRNRYIGCLIFLLITGGIGTGFWYKKRKQRLQLEAEKAIRENQLKTSKKVHDVVANGLYRLMSAMENNVDLDQEKLLDDMEILYERSRDISYEDDSYNNLDLNFKDFVKNLLGSFATETVKIIISGNSVSLWENVTPIIKHELHQILLELMVNMKKHSNATQIVLRFTKDGNAIKIFYRDNGKGLPENQKIGNGFRNTGNRINGIGGNINFVNGKNGGLEINIQFPLSN</sequence>
<evidence type="ECO:0000256" key="7">
    <source>
        <dbReference type="SAM" id="Phobius"/>
    </source>
</evidence>
<dbReference type="Gene3D" id="3.30.565.10">
    <property type="entry name" value="Histidine kinase-like ATPase, C-terminal domain"/>
    <property type="match status" value="1"/>
</dbReference>
<dbReference type="InterPro" id="IPR050482">
    <property type="entry name" value="Sensor_HK_TwoCompSys"/>
</dbReference>
<name>A0ABS1BJ55_9SPHI</name>
<dbReference type="SUPFAM" id="SSF48452">
    <property type="entry name" value="TPR-like"/>
    <property type="match status" value="2"/>
</dbReference>
<keyword evidence="11" id="KW-1185">Reference proteome</keyword>
<evidence type="ECO:0000313" key="11">
    <source>
        <dbReference type="Proteomes" id="UP000660024"/>
    </source>
</evidence>
<dbReference type="Gene3D" id="1.25.40.10">
    <property type="entry name" value="Tetratricopeptide repeat domain"/>
    <property type="match status" value="1"/>
</dbReference>
<dbReference type="PROSITE" id="PS50005">
    <property type="entry name" value="TPR"/>
    <property type="match status" value="2"/>
</dbReference>
<keyword evidence="7" id="KW-0812">Transmembrane</keyword>